<proteinExistence type="predicted"/>
<keyword evidence="1" id="KW-0472">Membrane</keyword>
<reference evidence="3 4" key="2">
    <citation type="submission" date="2019-09" db="EMBL/GenBank/DDBJ databases">
        <title>Mesorhizobium sp. MaA-C15 isolated from Microcystis aeruginosa.</title>
        <authorList>
            <person name="Jeong S.E."/>
            <person name="Jin H.M."/>
            <person name="Jeon C.O."/>
        </authorList>
    </citation>
    <scope>NUCLEOTIDE SEQUENCE [LARGE SCALE GENOMIC DNA]</scope>
    <source>
        <strain evidence="3 4">MaA-C15</strain>
    </source>
</reference>
<dbReference type="AlphaFoldDB" id="A0A5D4GSF8"/>
<keyword evidence="4" id="KW-1185">Reference proteome</keyword>
<keyword evidence="1" id="KW-0812">Transmembrane</keyword>
<name>A0A5D4GSF8_9HYPH</name>
<dbReference type="InterPro" id="IPR029058">
    <property type="entry name" value="AB_hydrolase_fold"/>
</dbReference>
<dbReference type="RefSeq" id="WP_148915855.1">
    <property type="nucleotide sequence ID" value="NZ_VSZS01000065.1"/>
</dbReference>
<comment type="caution">
    <text evidence="3">The sequence shown here is derived from an EMBL/GenBank/DDBJ whole genome shotgun (WGS) entry which is preliminary data.</text>
</comment>
<dbReference type="SUPFAM" id="SSF53474">
    <property type="entry name" value="alpha/beta-Hydrolases"/>
    <property type="match status" value="1"/>
</dbReference>
<accession>A0A5D4GSF8</accession>
<evidence type="ECO:0000259" key="2">
    <source>
        <dbReference type="Pfam" id="PF00561"/>
    </source>
</evidence>
<reference evidence="3 4" key="1">
    <citation type="submission" date="2019-08" db="EMBL/GenBank/DDBJ databases">
        <authorList>
            <person name="Seo Y.L."/>
        </authorList>
    </citation>
    <scope>NUCLEOTIDE SEQUENCE [LARGE SCALE GENOMIC DNA]</scope>
    <source>
        <strain evidence="3 4">MaA-C15</strain>
    </source>
</reference>
<gene>
    <name evidence="3" type="ORF">FY036_16635</name>
</gene>
<organism evidence="3 4">
    <name type="scientific">Neoaquamicrobium microcysteis</name>
    <dbReference type="NCBI Taxonomy" id="2682781"/>
    <lineage>
        <taxon>Bacteria</taxon>
        <taxon>Pseudomonadati</taxon>
        <taxon>Pseudomonadota</taxon>
        <taxon>Alphaproteobacteria</taxon>
        <taxon>Hyphomicrobiales</taxon>
        <taxon>Phyllobacteriaceae</taxon>
        <taxon>Neoaquamicrobium</taxon>
    </lineage>
</organism>
<feature type="transmembrane region" description="Helical" evidence="1">
    <location>
        <begin position="7"/>
        <end position="26"/>
    </location>
</feature>
<dbReference type="InterPro" id="IPR000073">
    <property type="entry name" value="AB_hydrolase_1"/>
</dbReference>
<evidence type="ECO:0000256" key="1">
    <source>
        <dbReference type="SAM" id="Phobius"/>
    </source>
</evidence>
<keyword evidence="1" id="KW-1133">Transmembrane helix</keyword>
<dbReference type="GO" id="GO:0016787">
    <property type="term" value="F:hydrolase activity"/>
    <property type="evidence" value="ECO:0007669"/>
    <property type="project" value="UniProtKB-KW"/>
</dbReference>
<dbReference type="Pfam" id="PF00561">
    <property type="entry name" value="Abhydrolase_1"/>
    <property type="match status" value="1"/>
</dbReference>
<evidence type="ECO:0000313" key="3">
    <source>
        <dbReference type="EMBL" id="TYR31054.1"/>
    </source>
</evidence>
<dbReference type="Proteomes" id="UP000323258">
    <property type="component" value="Unassembled WGS sequence"/>
</dbReference>
<dbReference type="EMBL" id="VSZS01000065">
    <property type="protein sequence ID" value="TYR31054.1"/>
    <property type="molecule type" value="Genomic_DNA"/>
</dbReference>
<feature type="domain" description="AB hydrolase-1" evidence="2">
    <location>
        <begin position="101"/>
        <end position="244"/>
    </location>
</feature>
<sequence>MLKRVAVWAVTSLVAGFAVFFVYGSWQTYTTLDRILTVGAPTAQNSGWPTPETAADIGYRGNPMEAYGYPFEEIALETELGAAPAWLVPAQGGTLDGTWGIVVHGIGGRRENGYRFLPAFHEAGMATMLISYRNDEGTPASPDGRYAFGLTEWRDLEAAAQYALDNGADALVLLGESMGGGIVGQFLRRSEHAASVKAVVLDAAAIDYRAILVSAMKREGAPLPDLLATGGMWIAAKRQPFDLREAVTTGDFAAFDGPIFVSHGAGDRIVPVELSDELMEKRSAPSEYLRTRADHILSWKEDPARYDAALLAFLRTVQ</sequence>
<keyword evidence="3" id="KW-0378">Hydrolase</keyword>
<dbReference type="Gene3D" id="3.40.50.1820">
    <property type="entry name" value="alpha/beta hydrolase"/>
    <property type="match status" value="1"/>
</dbReference>
<protein>
    <submittedName>
        <fullName evidence="3">Alpha/beta hydrolase</fullName>
    </submittedName>
</protein>
<dbReference type="OrthoDB" id="8111537at2"/>
<evidence type="ECO:0000313" key="4">
    <source>
        <dbReference type="Proteomes" id="UP000323258"/>
    </source>
</evidence>